<reference evidence="1 2" key="1">
    <citation type="journal article" date="2023" name="Int. J. Syst. Evol. Microbiol.">
        <title>Methylocystis iwaonis sp. nov., a type II methane-oxidizing bacterium from surface soil of a rice paddy field in Japan, and emended description of the genus Methylocystis (ex Whittenbury et al. 1970) Bowman et al. 1993.</title>
        <authorList>
            <person name="Kaise H."/>
            <person name="Sawadogo J.B."/>
            <person name="Alam M.S."/>
            <person name="Ueno C."/>
            <person name="Dianou D."/>
            <person name="Shinjo R."/>
            <person name="Asakawa S."/>
        </authorList>
    </citation>
    <scope>NUCLEOTIDE SEQUENCE [LARGE SCALE GENOMIC DNA]</scope>
    <source>
        <strain evidence="1 2">SS37A-Re</strain>
    </source>
</reference>
<protein>
    <recommendedName>
        <fullName evidence="3">RiboL-PSP-HEPN domain-containing protein</fullName>
    </recommendedName>
</protein>
<evidence type="ECO:0000313" key="2">
    <source>
        <dbReference type="Proteomes" id="UP001317629"/>
    </source>
</evidence>
<dbReference type="EMBL" id="AP027142">
    <property type="protein sequence ID" value="BDV35686.1"/>
    <property type="molecule type" value="Genomic_DNA"/>
</dbReference>
<evidence type="ECO:0000313" key="1">
    <source>
        <dbReference type="EMBL" id="BDV35686.1"/>
    </source>
</evidence>
<dbReference type="Proteomes" id="UP001317629">
    <property type="component" value="Chromosome"/>
</dbReference>
<accession>A0ABM8ECI5</accession>
<sequence>MSSTPDRFDSAAQHLGVDKDHLTAIGIVSLGWVSAEFDMQYALWTMLGLDQKVGELITNMIANVSRTELLRNAAMVHFQDADFLSEVDDICAFFNAIRVERNNLSHALPPEGDKTATLTKRHVTGKATGAVKSKIIQSDVEHCFEIFADMQTFRKCVAPMALNVKSALSHGNQPKTLMGHAVTSRHIIHMRSRLDFLRKRQSSP</sequence>
<gene>
    <name evidence="1" type="ORF">SS37A_32150</name>
</gene>
<keyword evidence="2" id="KW-1185">Reference proteome</keyword>
<name>A0ABM8ECI5_9HYPH</name>
<proteinExistence type="predicted"/>
<evidence type="ECO:0008006" key="3">
    <source>
        <dbReference type="Google" id="ProtNLM"/>
    </source>
</evidence>
<organism evidence="1 2">
    <name type="scientific">Methylocystis iwaonis</name>
    <dbReference type="NCBI Taxonomy" id="2885079"/>
    <lineage>
        <taxon>Bacteria</taxon>
        <taxon>Pseudomonadati</taxon>
        <taxon>Pseudomonadota</taxon>
        <taxon>Alphaproteobacteria</taxon>
        <taxon>Hyphomicrobiales</taxon>
        <taxon>Methylocystaceae</taxon>
        <taxon>Methylocystis</taxon>
    </lineage>
</organism>